<keyword evidence="10" id="KW-1185">Reference proteome</keyword>
<dbReference type="PANTHER" id="PTHR43365">
    <property type="entry name" value="BLR7806 PROTEIN"/>
    <property type="match status" value="1"/>
</dbReference>
<dbReference type="GO" id="GO:0016747">
    <property type="term" value="F:acyltransferase activity, transferring groups other than amino-acyl groups"/>
    <property type="evidence" value="ECO:0007669"/>
    <property type="project" value="InterPro"/>
</dbReference>
<feature type="domain" description="Thiolase N-terminal" evidence="7">
    <location>
        <begin position="4"/>
        <end position="249"/>
    </location>
</feature>
<dbReference type="Proteomes" id="UP000570678">
    <property type="component" value="Unassembled WGS sequence"/>
</dbReference>
<dbReference type="RefSeq" id="WP_063916141.1">
    <property type="nucleotide sequence ID" value="NZ_JAAXOT010000048.1"/>
</dbReference>
<dbReference type="SUPFAM" id="SSF53901">
    <property type="entry name" value="Thiolase-like"/>
    <property type="match status" value="2"/>
</dbReference>
<dbReference type="InterPro" id="IPR020613">
    <property type="entry name" value="Thiolase_CS"/>
</dbReference>
<dbReference type="InterPro" id="IPR020616">
    <property type="entry name" value="Thiolase_N"/>
</dbReference>
<organism evidence="9 10">
    <name type="scientific">Nocardia flavorosea</name>
    <dbReference type="NCBI Taxonomy" id="53429"/>
    <lineage>
        <taxon>Bacteria</taxon>
        <taxon>Bacillati</taxon>
        <taxon>Actinomycetota</taxon>
        <taxon>Actinomycetes</taxon>
        <taxon>Mycobacteriales</taxon>
        <taxon>Nocardiaceae</taxon>
        <taxon>Nocardia</taxon>
    </lineage>
</organism>
<evidence type="ECO:0000313" key="9">
    <source>
        <dbReference type="EMBL" id="NKY61065.1"/>
    </source>
</evidence>
<accession>A0A846YPK6</accession>
<dbReference type="EMBL" id="JAAXOT010000048">
    <property type="protein sequence ID" value="NKY61065.1"/>
    <property type="molecule type" value="Genomic_DNA"/>
</dbReference>
<evidence type="ECO:0000313" key="10">
    <source>
        <dbReference type="Proteomes" id="UP000570678"/>
    </source>
</evidence>
<feature type="domain" description="Thiolase C-terminal" evidence="8">
    <location>
        <begin position="257"/>
        <end position="374"/>
    </location>
</feature>
<dbReference type="Pfam" id="PF00108">
    <property type="entry name" value="Thiolase_N"/>
    <property type="match status" value="1"/>
</dbReference>
<feature type="active site" description="Proton acceptor" evidence="4">
    <location>
        <position position="366"/>
    </location>
</feature>
<evidence type="ECO:0000256" key="1">
    <source>
        <dbReference type="ARBA" id="ARBA00010982"/>
    </source>
</evidence>
<dbReference type="AlphaFoldDB" id="A0A846YPK6"/>
<gene>
    <name evidence="9" type="ORF">HGA15_34030</name>
</gene>
<reference evidence="9 10" key="1">
    <citation type="submission" date="2020-04" db="EMBL/GenBank/DDBJ databases">
        <title>MicrobeNet Type strains.</title>
        <authorList>
            <person name="Nicholson A.C."/>
        </authorList>
    </citation>
    <scope>NUCLEOTIDE SEQUENCE [LARGE SCALE GENOMIC DNA]</scope>
    <source>
        <strain evidence="9 10">JCM 3332</strain>
    </source>
</reference>
<dbReference type="InterPro" id="IPR002155">
    <property type="entry name" value="Thiolase"/>
</dbReference>
<evidence type="ECO:0000256" key="3">
    <source>
        <dbReference type="ARBA" id="ARBA00023315"/>
    </source>
</evidence>
<feature type="compositionally biased region" description="Low complexity" evidence="6">
    <location>
        <begin position="384"/>
        <end position="397"/>
    </location>
</feature>
<comment type="caution">
    <text evidence="9">The sequence shown here is derived from an EMBL/GenBank/DDBJ whole genome shotgun (WGS) entry which is preliminary data.</text>
</comment>
<dbReference type="InterPro" id="IPR016039">
    <property type="entry name" value="Thiolase-like"/>
</dbReference>
<protein>
    <submittedName>
        <fullName evidence="9">Thiolase family protein</fullName>
    </submittedName>
</protein>
<dbReference type="CDD" id="cd00751">
    <property type="entry name" value="thiolase"/>
    <property type="match status" value="1"/>
</dbReference>
<proteinExistence type="inferred from homology"/>
<keyword evidence="2 5" id="KW-0808">Transferase</keyword>
<evidence type="ECO:0000256" key="4">
    <source>
        <dbReference type="PIRSR" id="PIRSR000429-1"/>
    </source>
</evidence>
<evidence type="ECO:0000256" key="5">
    <source>
        <dbReference type="RuleBase" id="RU003557"/>
    </source>
</evidence>
<dbReference type="PIRSF" id="PIRSF000429">
    <property type="entry name" value="Ac-CoA_Ac_transf"/>
    <property type="match status" value="1"/>
</dbReference>
<evidence type="ECO:0000256" key="6">
    <source>
        <dbReference type="SAM" id="MobiDB-lite"/>
    </source>
</evidence>
<dbReference type="Pfam" id="PF02803">
    <property type="entry name" value="Thiolase_C"/>
    <property type="match status" value="1"/>
</dbReference>
<dbReference type="InterPro" id="IPR020617">
    <property type="entry name" value="Thiolase_C"/>
</dbReference>
<dbReference type="Gene3D" id="3.40.47.10">
    <property type="match status" value="2"/>
</dbReference>
<keyword evidence="3 5" id="KW-0012">Acyltransferase</keyword>
<dbReference type="NCBIfam" id="TIGR01930">
    <property type="entry name" value="AcCoA-C-Actrans"/>
    <property type="match status" value="1"/>
</dbReference>
<feature type="active site" description="Acyl-thioester intermediate" evidence="4">
    <location>
        <position position="89"/>
    </location>
</feature>
<comment type="similarity">
    <text evidence="1 5">Belongs to the thiolase-like superfamily. Thiolase family.</text>
</comment>
<feature type="active site" description="Proton acceptor" evidence="4">
    <location>
        <position position="336"/>
    </location>
</feature>
<dbReference type="PROSITE" id="PS00737">
    <property type="entry name" value="THIOLASE_2"/>
    <property type="match status" value="1"/>
</dbReference>
<evidence type="ECO:0000259" key="7">
    <source>
        <dbReference type="Pfam" id="PF00108"/>
    </source>
</evidence>
<name>A0A846YPK6_9NOCA</name>
<evidence type="ECO:0000256" key="2">
    <source>
        <dbReference type="ARBA" id="ARBA00022679"/>
    </source>
</evidence>
<dbReference type="PANTHER" id="PTHR43365:SF1">
    <property type="entry name" value="ACETYL-COA C-ACYLTRANSFERASE"/>
    <property type="match status" value="1"/>
</dbReference>
<sequence length="397" mass="41454">MREVVLVEAVRSPIGRRNKGLADVHPVELAAQVLRALSQRCGLDPVLIDDVVMGCVSQAGEQAGNIARMAVLAAGWPETIPGVTVDRQCGSSQQAIQFAVASVMSGIQDVVVAAGVESMTRVPMGAARLDVESALGPAVEQRYGLRRFDQGAGADQIAEQWNLSREYLDDLSAESHRRAAAAQDAEDFAGEIVPIVAPDGRILDTDEGIRRGTTPEKLAGLDPAFGGRHTAGSSSQISDGAAAVLVMAAERANELGLTPLARLHAFSVVGTDPVMMLTGPIPATADVLGKAKLSLTDIDTFEVNEAFAAVLGAWLAETGADPATVNPQGGAIALGHPLGASGARLMTTMVHRMRREGARWGLQTMCEGGGDEAAASRHRGHQCPSTSPRPNPTTRSL</sequence>
<evidence type="ECO:0000259" key="8">
    <source>
        <dbReference type="Pfam" id="PF02803"/>
    </source>
</evidence>
<feature type="region of interest" description="Disordered" evidence="6">
    <location>
        <begin position="368"/>
        <end position="397"/>
    </location>
</feature>